<comment type="caution">
    <text evidence="2">The sequence shown here is derived from an EMBL/GenBank/DDBJ whole genome shotgun (WGS) entry which is preliminary data.</text>
</comment>
<keyword evidence="1" id="KW-1133">Transmembrane helix</keyword>
<dbReference type="EMBL" id="SUTF01000007">
    <property type="protein sequence ID" value="MBE6510805.1"/>
    <property type="molecule type" value="Genomic_DNA"/>
</dbReference>
<gene>
    <name evidence="2" type="ORF">E7Z74_06025</name>
</gene>
<reference evidence="2" key="1">
    <citation type="submission" date="2019-04" db="EMBL/GenBank/DDBJ databases">
        <title>Evolution of Biomass-Degrading Anaerobic Consortia Revealed by Metagenomics.</title>
        <authorList>
            <person name="Peng X."/>
        </authorList>
    </citation>
    <scope>NUCLEOTIDE SEQUENCE</scope>
    <source>
        <strain evidence="2">SIG13</strain>
    </source>
</reference>
<evidence type="ECO:0000313" key="2">
    <source>
        <dbReference type="EMBL" id="MBE6510805.1"/>
    </source>
</evidence>
<evidence type="ECO:0000313" key="3">
    <source>
        <dbReference type="Proteomes" id="UP000713479"/>
    </source>
</evidence>
<sequence length="175" mass="18751">MVKCPRCGYDNLSSATYCVNCSYILSGSPTGQKKGGWKMGTAKKILLIVGIIVVALLLFSFIYNVSQPSHEESLNVVTADSNVQEGSTHPYSVKVNYSGDWYSKSGDANYPVEKSGHGPMSFSLDCSSWDKVSVSVQKSDGASEPLSVQLLRNGEVVGENTTSGSSNQVTISYQS</sequence>
<organism evidence="2 3">
    <name type="scientific">Methanobrevibacter millerae</name>
    <dbReference type="NCBI Taxonomy" id="230361"/>
    <lineage>
        <taxon>Archaea</taxon>
        <taxon>Methanobacteriati</taxon>
        <taxon>Methanobacteriota</taxon>
        <taxon>Methanomada group</taxon>
        <taxon>Methanobacteria</taxon>
        <taxon>Methanobacteriales</taxon>
        <taxon>Methanobacteriaceae</taxon>
        <taxon>Methanobrevibacter</taxon>
    </lineage>
</organism>
<evidence type="ECO:0000256" key="1">
    <source>
        <dbReference type="SAM" id="Phobius"/>
    </source>
</evidence>
<protein>
    <submittedName>
        <fullName evidence="2">Zinc ribbon domain-containing protein</fullName>
    </submittedName>
</protein>
<dbReference type="AlphaFoldDB" id="A0A8T3VS70"/>
<accession>A0A8T3VS70</accession>
<name>A0A8T3VS70_9EURY</name>
<keyword evidence="1" id="KW-0472">Membrane</keyword>
<keyword evidence="1" id="KW-0812">Transmembrane</keyword>
<dbReference type="Proteomes" id="UP000713479">
    <property type="component" value="Unassembled WGS sequence"/>
</dbReference>
<feature type="transmembrane region" description="Helical" evidence="1">
    <location>
        <begin position="45"/>
        <end position="63"/>
    </location>
</feature>
<proteinExistence type="predicted"/>